<evidence type="ECO:0000313" key="5">
    <source>
        <dbReference type="Proteomes" id="UP000468687"/>
    </source>
</evidence>
<dbReference type="PROSITE" id="PS50980">
    <property type="entry name" value="COA_CT_NTER"/>
    <property type="match status" value="1"/>
</dbReference>
<dbReference type="EMBL" id="JAAGXA010000001">
    <property type="protein sequence ID" value="NEN77276.1"/>
    <property type="molecule type" value="Genomic_DNA"/>
</dbReference>
<dbReference type="Proteomes" id="UP000468687">
    <property type="component" value="Unassembled WGS sequence"/>
</dbReference>
<reference evidence="4 5" key="1">
    <citation type="journal article" date="2014" name="Int. J. Syst. Evol. Microbiol.">
        <title>Nocardioides zeae sp. nov., isolated from the stem of Zea mays.</title>
        <authorList>
            <person name="Glaeser S.P."/>
            <person name="McInroy J.A."/>
            <person name="Busse H.J."/>
            <person name="Kampfer P."/>
        </authorList>
    </citation>
    <scope>NUCLEOTIDE SEQUENCE [LARGE SCALE GENOMIC DNA]</scope>
    <source>
        <strain evidence="4 5">JCM 30728</strain>
    </source>
</reference>
<keyword evidence="5" id="KW-1185">Reference proteome</keyword>
<dbReference type="PANTHER" id="PTHR42995:SF5">
    <property type="entry name" value="ACETYL-COENZYME A CARBOXYLASE CARBOXYL TRANSFERASE SUBUNIT BETA, CHLOROPLASTIC"/>
    <property type="match status" value="1"/>
</dbReference>
<dbReference type="GO" id="GO:0006633">
    <property type="term" value="P:fatty acid biosynthetic process"/>
    <property type="evidence" value="ECO:0007669"/>
    <property type="project" value="InterPro"/>
</dbReference>
<dbReference type="AlphaFoldDB" id="A0A6P0HFG8"/>
<feature type="domain" description="CoA carboxyltransferase N-terminal" evidence="2">
    <location>
        <begin position="1"/>
        <end position="247"/>
    </location>
</feature>
<dbReference type="Gene3D" id="3.90.226.10">
    <property type="entry name" value="2-enoyl-CoA Hydratase, Chain A, domain 1"/>
    <property type="match status" value="2"/>
</dbReference>
<proteinExistence type="predicted"/>
<dbReference type="InterPro" id="IPR000438">
    <property type="entry name" value="Acetyl_CoA_COase_Trfase_b_su"/>
</dbReference>
<dbReference type="InterPro" id="IPR011762">
    <property type="entry name" value="COA_CT_N"/>
</dbReference>
<evidence type="ECO:0000259" key="2">
    <source>
        <dbReference type="PROSITE" id="PS50980"/>
    </source>
</evidence>
<keyword evidence="1 4" id="KW-0808">Transferase</keyword>
<dbReference type="PRINTS" id="PR01070">
    <property type="entry name" value="ACCCTRFRASEB"/>
</dbReference>
<dbReference type="PROSITE" id="PS50989">
    <property type="entry name" value="COA_CT_CTER"/>
    <property type="match status" value="1"/>
</dbReference>
<comment type="caution">
    <text evidence="4">The sequence shown here is derived from an EMBL/GenBank/DDBJ whole genome shotgun (WGS) entry which is preliminary data.</text>
</comment>
<evidence type="ECO:0000256" key="1">
    <source>
        <dbReference type="ARBA" id="ARBA00022679"/>
    </source>
</evidence>
<dbReference type="GO" id="GO:2001295">
    <property type="term" value="P:malonyl-CoA biosynthetic process"/>
    <property type="evidence" value="ECO:0007669"/>
    <property type="project" value="TreeGrafter"/>
</dbReference>
<name>A0A6P0HFG8_9ACTN</name>
<dbReference type="SUPFAM" id="SSF52096">
    <property type="entry name" value="ClpP/crotonase"/>
    <property type="match status" value="2"/>
</dbReference>
<evidence type="ECO:0000313" key="4">
    <source>
        <dbReference type="EMBL" id="NEN77276.1"/>
    </source>
</evidence>
<dbReference type="RefSeq" id="WP_163770580.1">
    <property type="nucleotide sequence ID" value="NZ_JAAGXA010000001.1"/>
</dbReference>
<dbReference type="GO" id="GO:0003989">
    <property type="term" value="F:acetyl-CoA carboxylase activity"/>
    <property type="evidence" value="ECO:0007669"/>
    <property type="project" value="InterPro"/>
</dbReference>
<dbReference type="InterPro" id="IPR011763">
    <property type="entry name" value="COA_CT_C"/>
</dbReference>
<dbReference type="PANTHER" id="PTHR42995">
    <property type="entry name" value="ACETYL-COENZYME A CARBOXYLASE CARBOXYL TRANSFERASE SUBUNIT BETA, CHLOROPLASTIC"/>
    <property type="match status" value="1"/>
</dbReference>
<dbReference type="GO" id="GO:0016740">
    <property type="term" value="F:transferase activity"/>
    <property type="evidence" value="ECO:0007669"/>
    <property type="project" value="UniProtKB-KW"/>
</dbReference>
<accession>A0A6P0HFG8</accession>
<dbReference type="Pfam" id="PF01039">
    <property type="entry name" value="Carboxyl_trans"/>
    <property type="match status" value="1"/>
</dbReference>
<evidence type="ECO:0000259" key="3">
    <source>
        <dbReference type="PROSITE" id="PS50989"/>
    </source>
</evidence>
<organism evidence="4 5">
    <name type="scientific">Nocardioides zeae</name>
    <dbReference type="NCBI Taxonomy" id="1457234"/>
    <lineage>
        <taxon>Bacteria</taxon>
        <taxon>Bacillati</taxon>
        <taxon>Actinomycetota</taxon>
        <taxon>Actinomycetes</taxon>
        <taxon>Propionibacteriales</taxon>
        <taxon>Nocardioidaceae</taxon>
        <taxon>Nocardioides</taxon>
    </lineage>
</organism>
<dbReference type="InterPro" id="IPR029045">
    <property type="entry name" value="ClpP/crotonase-like_dom_sf"/>
</dbReference>
<gene>
    <name evidence="4" type="ORF">G3T38_03200</name>
</gene>
<dbReference type="GO" id="GO:0009317">
    <property type="term" value="C:acetyl-CoA carboxylase complex"/>
    <property type="evidence" value="ECO:0007669"/>
    <property type="project" value="InterPro"/>
</dbReference>
<dbReference type="InterPro" id="IPR034733">
    <property type="entry name" value="AcCoA_carboxyl_beta"/>
</dbReference>
<protein>
    <submittedName>
        <fullName evidence="4">Acetyl-CoA carboxyl transferase</fullName>
    </submittedName>
</protein>
<feature type="domain" description="CoA carboxyltransferase C-terminal" evidence="3">
    <location>
        <begin position="249"/>
        <end position="481"/>
    </location>
</feature>
<sequence length="510" mass="52771">MTTAVQEPAPRARRLGAPELVDAVLDPGTFESWDRAVDTAHLAPDYRGQLAAASEKSGLDEAVITGRGEVGGRPVAVVVNDFRFLAGSIGAATAARIVAAVRRATDEGLPLLASTSSGGTRMQEGTPAFVGMVDITRAVMAHRAAGLPYLAYLRHPTTGGVLASWGSLAHVTVAEPGALVGFLGPKVYEALNGRAFPPGVQTAENLAAHGIIDAVATADELRGLVDLALGVLLDEARPPRLPRRAPFGTVDAPAVPAPVPAWESIERTRSARRPGVRDLLRHAAEGSVRLKGTEQGERDGSILIALTRLDGQPCVLVGQDRARQTPSTPMGPGALREARRAMRLAEELRLPLVTVIDTPGAELSQEAEEGSIAGEIARCIATMTTMTVPTISLLMGQGCGGGALALLPADVVVAAEHAWLSPLPPEGASVIVHGTPDRAAELAAQQRVRAADLLADGIAHVVVPEPADGTDVDLVVALAAECAHHLDRLTAGHGAAVLGGVGRRGLPATW</sequence>